<evidence type="ECO:0000313" key="1">
    <source>
        <dbReference type="EMBL" id="MCL6730140.1"/>
    </source>
</evidence>
<evidence type="ECO:0000313" key="2">
    <source>
        <dbReference type="Proteomes" id="UP001165342"/>
    </source>
</evidence>
<dbReference type="EMBL" id="JAMGBE010000003">
    <property type="protein sequence ID" value="MCL6730140.1"/>
    <property type="molecule type" value="Genomic_DNA"/>
</dbReference>
<sequence length="92" mass="9996">MMDILSQRLTPSPDAFATAMGSETVLLQVKSGIYYGLDEVGTRIWTGLQAGLKPSEICEKIAGEFDIPVATIEADARAFLEELKAHEIIIAE</sequence>
<accession>A0ABT0S2P8</accession>
<dbReference type="Gene3D" id="1.10.10.1150">
    <property type="entry name" value="Coenzyme PQQ synthesis protein D (PqqD)"/>
    <property type="match status" value="1"/>
</dbReference>
<dbReference type="Pfam" id="PF05402">
    <property type="entry name" value="PqqD"/>
    <property type="match status" value="1"/>
</dbReference>
<dbReference type="InterPro" id="IPR041881">
    <property type="entry name" value="PqqD_sf"/>
</dbReference>
<protein>
    <submittedName>
        <fullName evidence="1">PqqD family protein</fullName>
    </submittedName>
</protein>
<dbReference type="Proteomes" id="UP001165342">
    <property type="component" value="Unassembled WGS sequence"/>
</dbReference>
<reference evidence="1" key="1">
    <citation type="submission" date="2022-05" db="EMBL/GenBank/DDBJ databases">
        <authorList>
            <person name="Jo J.-H."/>
            <person name="Im W.-T."/>
        </authorList>
    </citation>
    <scope>NUCLEOTIDE SEQUENCE</scope>
    <source>
        <strain evidence="1">SE220</strain>
    </source>
</reference>
<proteinExistence type="predicted"/>
<dbReference type="InterPro" id="IPR008792">
    <property type="entry name" value="PQQD"/>
</dbReference>
<comment type="caution">
    <text evidence="1">The sequence shown here is derived from an EMBL/GenBank/DDBJ whole genome shotgun (WGS) entry which is preliminary data.</text>
</comment>
<dbReference type="RefSeq" id="WP_249831642.1">
    <property type="nucleotide sequence ID" value="NZ_JAMGBE010000003.1"/>
</dbReference>
<organism evidence="1 2">
    <name type="scientific">Sphingomonas hankyongi</name>
    <dbReference type="NCBI Taxonomy" id="2908209"/>
    <lineage>
        <taxon>Bacteria</taxon>
        <taxon>Pseudomonadati</taxon>
        <taxon>Pseudomonadota</taxon>
        <taxon>Alphaproteobacteria</taxon>
        <taxon>Sphingomonadales</taxon>
        <taxon>Sphingomonadaceae</taxon>
        <taxon>Sphingomonas</taxon>
    </lineage>
</organism>
<keyword evidence="2" id="KW-1185">Reference proteome</keyword>
<name>A0ABT0S2P8_9SPHN</name>
<gene>
    <name evidence="1" type="ORF">LZ538_08760</name>
</gene>